<dbReference type="PROSITE" id="PS51257">
    <property type="entry name" value="PROKAR_LIPOPROTEIN"/>
    <property type="match status" value="1"/>
</dbReference>
<accession>A0A078MTC2</accession>
<evidence type="ECO:0000313" key="2">
    <source>
        <dbReference type="EMBL" id="CEA09585.1"/>
    </source>
</evidence>
<sequence>MPNRTSTMLLAPALAAALLLAGCTGAAEESRAASASGPPSFHTGAHPWINVFDGEGQPAEQLQRVPVENAAYRYSGHTEAVDGWLFSYTDSGVAVTDYRTGAVPASLPEPDYEGRSLSKGSTRLSRETAPVIADGYLYFADERIAGTVGDDVREIGRYDLATGRAEALAAVGEFPVLAVDAGVLYYLAGGALTALDPGALDAGAGDDTAPGTAAADESTVDTGAAVQQWRADSGAAVGDRTSVAVSGGVLAVSDGGVIELFDRADGNRLVVRRSGTEFGALTADAAGFLVTERRPGGADGRDDVLDVLRLDARGEKEVLGTVPAPQAAYAGLPDAVEIMAEGPTVLVRSGGAVHALDAGGAGARWTAGLSGDTAADESAPPFAAAELRAVLAGGTAYVFASSHDPAVHGRDDGTPWSRHRLLAVDAATGQVRARTDFEGDSAPLGPLVDGDSLLFVRGSGAPAEVLLLPRGS</sequence>
<feature type="chain" id="PRO_5039690772" evidence="1">
    <location>
        <begin position="27"/>
        <end position="472"/>
    </location>
</feature>
<dbReference type="InterPro" id="IPR015943">
    <property type="entry name" value="WD40/YVTN_repeat-like_dom_sf"/>
</dbReference>
<dbReference type="SUPFAM" id="SSF50998">
    <property type="entry name" value="Quinoprotein alcohol dehydrogenase-like"/>
    <property type="match status" value="1"/>
</dbReference>
<dbReference type="InterPro" id="IPR011047">
    <property type="entry name" value="Quinoprotein_ADH-like_sf"/>
</dbReference>
<dbReference type="AlphaFoldDB" id="A0A078MTC2"/>
<name>A0A078MTC2_9MICC</name>
<dbReference type="PATRIC" id="fig|1461584.3.peg.2933"/>
<evidence type="ECO:0000256" key="1">
    <source>
        <dbReference type="SAM" id="SignalP"/>
    </source>
</evidence>
<reference evidence="2" key="1">
    <citation type="submission" date="2014-07" db="EMBL/GenBank/DDBJ databases">
        <authorList>
            <person name="Urmite Genomes Urmite Genomes"/>
        </authorList>
    </citation>
    <scope>NUCLEOTIDE SEQUENCE</scope>
    <source>
        <strain evidence="2">11W110_air</strain>
    </source>
</reference>
<dbReference type="Gene3D" id="2.130.10.10">
    <property type="entry name" value="YVTN repeat-like/Quinoprotein amine dehydrogenase"/>
    <property type="match status" value="1"/>
</dbReference>
<dbReference type="EMBL" id="LN483072">
    <property type="protein sequence ID" value="CEA09585.1"/>
    <property type="molecule type" value="Genomic_DNA"/>
</dbReference>
<gene>
    <name evidence="2" type="ORF">BN1051_02956</name>
</gene>
<organism evidence="2">
    <name type="scientific">Arthrobacter saudimassiliensis</name>
    <dbReference type="NCBI Taxonomy" id="1461584"/>
    <lineage>
        <taxon>Bacteria</taxon>
        <taxon>Bacillati</taxon>
        <taxon>Actinomycetota</taxon>
        <taxon>Actinomycetes</taxon>
        <taxon>Micrococcales</taxon>
        <taxon>Micrococcaceae</taxon>
        <taxon>Arthrobacter</taxon>
    </lineage>
</organism>
<protein>
    <submittedName>
        <fullName evidence="2">Uncharacterized protein</fullName>
    </submittedName>
</protein>
<feature type="signal peptide" evidence="1">
    <location>
        <begin position="1"/>
        <end position="26"/>
    </location>
</feature>
<keyword evidence="1" id="KW-0732">Signal</keyword>
<proteinExistence type="predicted"/>